<dbReference type="EMBL" id="QHHU01000085">
    <property type="protein sequence ID" value="RSM36463.1"/>
    <property type="molecule type" value="Genomic_DNA"/>
</dbReference>
<evidence type="ECO:0000313" key="2">
    <source>
        <dbReference type="EMBL" id="RSM36463.1"/>
    </source>
</evidence>
<name>A0A428W079_AMYBA</name>
<dbReference type="SMART" id="SM00347">
    <property type="entry name" value="HTH_MARR"/>
    <property type="match status" value="1"/>
</dbReference>
<sequence>MPASDPLLDDERLTAIGLFVEAKSALVRRLDEELRRDVGMSLSSYEALIRLGRSPGRRLRQVELSRQLSLTTGGMTRMIDRLAADGLVRRTPCADDRRVSYAELTEEGLRAVERATEVHLVSLQKHFVEPLGEDGVATLAAAARRLRDALVPQVDVR</sequence>
<dbReference type="PRINTS" id="PR00598">
    <property type="entry name" value="HTHMARR"/>
</dbReference>
<dbReference type="InterPro" id="IPR036388">
    <property type="entry name" value="WH-like_DNA-bd_sf"/>
</dbReference>
<protein>
    <submittedName>
        <fullName evidence="2">MarR family transcriptional regulator</fullName>
    </submittedName>
</protein>
<dbReference type="Proteomes" id="UP000286716">
    <property type="component" value="Unassembled WGS sequence"/>
</dbReference>
<dbReference type="SUPFAM" id="SSF46785">
    <property type="entry name" value="Winged helix' DNA-binding domain"/>
    <property type="match status" value="1"/>
</dbReference>
<accession>A0A428W079</accession>
<comment type="caution">
    <text evidence="2">The sequence shown here is derived from an EMBL/GenBank/DDBJ whole genome shotgun (WGS) entry which is preliminary data.</text>
</comment>
<dbReference type="InterPro" id="IPR000835">
    <property type="entry name" value="HTH_MarR-typ"/>
</dbReference>
<dbReference type="RefSeq" id="WP_020640485.1">
    <property type="nucleotide sequence ID" value="NZ_QHHU01000085.1"/>
</dbReference>
<dbReference type="InterPro" id="IPR036390">
    <property type="entry name" value="WH_DNA-bd_sf"/>
</dbReference>
<evidence type="ECO:0000259" key="1">
    <source>
        <dbReference type="PROSITE" id="PS50995"/>
    </source>
</evidence>
<dbReference type="PANTHER" id="PTHR33164">
    <property type="entry name" value="TRANSCRIPTIONAL REGULATOR, MARR FAMILY"/>
    <property type="match status" value="1"/>
</dbReference>
<proteinExistence type="predicted"/>
<dbReference type="Gene3D" id="1.10.10.10">
    <property type="entry name" value="Winged helix-like DNA-binding domain superfamily/Winged helix DNA-binding domain"/>
    <property type="match status" value="1"/>
</dbReference>
<gene>
    <name evidence="2" type="ORF">DMA12_40270</name>
</gene>
<dbReference type="PANTHER" id="PTHR33164:SF43">
    <property type="entry name" value="HTH-TYPE TRANSCRIPTIONAL REPRESSOR YETL"/>
    <property type="match status" value="1"/>
</dbReference>
<dbReference type="OrthoDB" id="5295456at2"/>
<dbReference type="AlphaFoldDB" id="A0A428W079"/>
<dbReference type="GO" id="GO:0003700">
    <property type="term" value="F:DNA-binding transcription factor activity"/>
    <property type="evidence" value="ECO:0007669"/>
    <property type="project" value="InterPro"/>
</dbReference>
<dbReference type="PROSITE" id="PS50995">
    <property type="entry name" value="HTH_MARR_2"/>
    <property type="match status" value="1"/>
</dbReference>
<dbReference type="Pfam" id="PF01047">
    <property type="entry name" value="MarR"/>
    <property type="match status" value="1"/>
</dbReference>
<organism evidence="2 3">
    <name type="scientific">Amycolatopsis balhimycina DSM 5908</name>
    <dbReference type="NCBI Taxonomy" id="1081091"/>
    <lineage>
        <taxon>Bacteria</taxon>
        <taxon>Bacillati</taxon>
        <taxon>Actinomycetota</taxon>
        <taxon>Actinomycetes</taxon>
        <taxon>Pseudonocardiales</taxon>
        <taxon>Pseudonocardiaceae</taxon>
        <taxon>Amycolatopsis</taxon>
    </lineage>
</organism>
<dbReference type="InterPro" id="IPR039422">
    <property type="entry name" value="MarR/SlyA-like"/>
</dbReference>
<keyword evidence="3" id="KW-1185">Reference proteome</keyword>
<reference evidence="2 3" key="1">
    <citation type="submission" date="2018-05" db="EMBL/GenBank/DDBJ databases">
        <title>Evolution of GPA BGCs.</title>
        <authorList>
            <person name="Waglechner N."/>
            <person name="Wright G.D."/>
        </authorList>
    </citation>
    <scope>NUCLEOTIDE SEQUENCE [LARGE SCALE GENOMIC DNA]</scope>
    <source>
        <strain evidence="2 3">DSM 5908</strain>
    </source>
</reference>
<evidence type="ECO:0000313" key="3">
    <source>
        <dbReference type="Proteomes" id="UP000286716"/>
    </source>
</evidence>
<feature type="domain" description="HTH marR-type" evidence="1">
    <location>
        <begin position="9"/>
        <end position="148"/>
    </location>
</feature>
<dbReference type="GO" id="GO:0006950">
    <property type="term" value="P:response to stress"/>
    <property type="evidence" value="ECO:0007669"/>
    <property type="project" value="TreeGrafter"/>
</dbReference>